<dbReference type="InterPro" id="IPR004358">
    <property type="entry name" value="Sig_transdc_His_kin-like_C"/>
</dbReference>
<dbReference type="EMBL" id="CP000930">
    <property type="protein sequence ID" value="ABZ83173.1"/>
    <property type="molecule type" value="Genomic_DNA"/>
</dbReference>
<evidence type="ECO:0000256" key="5">
    <source>
        <dbReference type="ARBA" id="ARBA00018672"/>
    </source>
</evidence>
<evidence type="ECO:0000259" key="24">
    <source>
        <dbReference type="PROSITE" id="PS50885"/>
    </source>
</evidence>
<evidence type="ECO:0000313" key="26">
    <source>
        <dbReference type="Proteomes" id="UP000008550"/>
    </source>
</evidence>
<dbReference type="HOGENOM" id="CLU_000445_114_21_9"/>
<evidence type="ECO:0000256" key="16">
    <source>
        <dbReference type="ARBA" id="ARBA00024867"/>
    </source>
</evidence>
<dbReference type="eggNOG" id="COG0784">
    <property type="taxonomic scope" value="Bacteria"/>
</dbReference>
<evidence type="ECO:0000256" key="19">
    <source>
        <dbReference type="ARBA" id="ARBA00074306"/>
    </source>
</evidence>
<dbReference type="Gene3D" id="1.10.287.130">
    <property type="match status" value="1"/>
</dbReference>
<comment type="subunit">
    <text evidence="17">At low DSF concentrations, interacts with RpfF.</text>
</comment>
<evidence type="ECO:0000256" key="1">
    <source>
        <dbReference type="ARBA" id="ARBA00000085"/>
    </source>
</evidence>
<dbReference type="FunFam" id="3.30.565.10:FF:000010">
    <property type="entry name" value="Sensor histidine kinase RcsC"/>
    <property type="match status" value="1"/>
</dbReference>
<comment type="function">
    <text evidence="16">May play the central regulatory role in sporulation. It may be an element of the effector pathway responsible for the activation of sporulation genes in response to nutritional stress. Spo0A may act in concert with spo0H (a sigma factor) to control the expression of some genes that are critical to the sporulation process.</text>
</comment>
<evidence type="ECO:0000256" key="21">
    <source>
        <dbReference type="SAM" id="Phobius"/>
    </source>
</evidence>
<dbReference type="GO" id="GO:0005886">
    <property type="term" value="C:plasma membrane"/>
    <property type="evidence" value="ECO:0007669"/>
    <property type="project" value="UniProtKB-SubCell"/>
</dbReference>
<dbReference type="Pfam" id="PF02518">
    <property type="entry name" value="HATPase_c"/>
    <property type="match status" value="1"/>
</dbReference>
<evidence type="ECO:0000256" key="13">
    <source>
        <dbReference type="ARBA" id="ARBA00022989"/>
    </source>
</evidence>
<dbReference type="SMART" id="SM00304">
    <property type="entry name" value="HAMP"/>
    <property type="match status" value="1"/>
</dbReference>
<dbReference type="EC" id="2.7.13.3" evidence="4"/>
<keyword evidence="14" id="KW-0902">Two-component regulatory system</keyword>
<accession>B0TG16</accession>
<dbReference type="InterPro" id="IPR036890">
    <property type="entry name" value="HATPase_C_sf"/>
</dbReference>
<keyword evidence="9 21" id="KW-0812">Transmembrane</keyword>
<dbReference type="PROSITE" id="PS50109">
    <property type="entry name" value="HIS_KIN"/>
    <property type="match status" value="1"/>
</dbReference>
<dbReference type="InterPro" id="IPR003660">
    <property type="entry name" value="HAMP_dom"/>
</dbReference>
<keyword evidence="15 21" id="KW-0472">Membrane</keyword>
<dbReference type="GO" id="GO:0005524">
    <property type="term" value="F:ATP binding"/>
    <property type="evidence" value="ECO:0007669"/>
    <property type="project" value="UniProtKB-KW"/>
</dbReference>
<evidence type="ECO:0000256" key="8">
    <source>
        <dbReference type="ARBA" id="ARBA00022679"/>
    </source>
</evidence>
<evidence type="ECO:0000256" key="7">
    <source>
        <dbReference type="ARBA" id="ARBA00022553"/>
    </source>
</evidence>
<evidence type="ECO:0000256" key="12">
    <source>
        <dbReference type="ARBA" id="ARBA00022840"/>
    </source>
</evidence>
<evidence type="ECO:0000256" key="3">
    <source>
        <dbReference type="ARBA" id="ARBA00006402"/>
    </source>
</evidence>
<keyword evidence="12" id="KW-0067">ATP-binding</keyword>
<dbReference type="SMART" id="SM00387">
    <property type="entry name" value="HATPase_c"/>
    <property type="match status" value="1"/>
</dbReference>
<keyword evidence="13 21" id="KW-1133">Transmembrane helix</keyword>
<dbReference type="CDD" id="cd06225">
    <property type="entry name" value="HAMP"/>
    <property type="match status" value="1"/>
</dbReference>
<dbReference type="CDD" id="cd16922">
    <property type="entry name" value="HATPase_EvgS-ArcB-TorS-like"/>
    <property type="match status" value="1"/>
</dbReference>
<dbReference type="InterPro" id="IPR029151">
    <property type="entry name" value="Sensor-like_sf"/>
</dbReference>
<comment type="catalytic activity">
    <reaction evidence="1">
        <text>ATP + protein L-histidine = ADP + protein N-phospho-L-histidine.</text>
        <dbReference type="EC" id="2.7.13.3"/>
    </reaction>
</comment>
<evidence type="ECO:0000256" key="14">
    <source>
        <dbReference type="ARBA" id="ARBA00023012"/>
    </source>
</evidence>
<dbReference type="SUPFAM" id="SSF52172">
    <property type="entry name" value="CheY-like"/>
    <property type="match status" value="2"/>
</dbReference>
<evidence type="ECO:0000256" key="18">
    <source>
        <dbReference type="ARBA" id="ARBA00068150"/>
    </source>
</evidence>
<dbReference type="SUPFAM" id="SSF103190">
    <property type="entry name" value="Sensory domain-like"/>
    <property type="match status" value="1"/>
</dbReference>
<evidence type="ECO:0000259" key="22">
    <source>
        <dbReference type="PROSITE" id="PS50109"/>
    </source>
</evidence>
<evidence type="ECO:0000256" key="6">
    <source>
        <dbReference type="ARBA" id="ARBA00022475"/>
    </source>
</evidence>
<gene>
    <name evidence="25" type="ORF">HM1_0559</name>
</gene>
<keyword evidence="6" id="KW-1003">Cell membrane</keyword>
<dbReference type="InterPro" id="IPR003661">
    <property type="entry name" value="HisK_dim/P_dom"/>
</dbReference>
<dbReference type="Pfam" id="PF00512">
    <property type="entry name" value="HisKA"/>
    <property type="match status" value="1"/>
</dbReference>
<dbReference type="eggNOG" id="COG5002">
    <property type="taxonomic scope" value="Bacteria"/>
</dbReference>
<proteinExistence type="inferred from homology"/>
<dbReference type="eggNOG" id="COG0745">
    <property type="taxonomic scope" value="Bacteria"/>
</dbReference>
<dbReference type="CDD" id="cd12912">
    <property type="entry name" value="PDC2_MCP_like"/>
    <property type="match status" value="1"/>
</dbReference>
<name>B0TG16_HELMI</name>
<dbReference type="Pfam" id="PF02743">
    <property type="entry name" value="dCache_1"/>
    <property type="match status" value="1"/>
</dbReference>
<feature type="transmembrane region" description="Helical" evidence="21">
    <location>
        <begin position="25"/>
        <end position="47"/>
    </location>
</feature>
<evidence type="ECO:0000256" key="15">
    <source>
        <dbReference type="ARBA" id="ARBA00023136"/>
    </source>
</evidence>
<dbReference type="Pfam" id="PF00672">
    <property type="entry name" value="HAMP"/>
    <property type="match status" value="1"/>
</dbReference>
<feature type="domain" description="Response regulatory" evidence="23">
    <location>
        <begin position="635"/>
        <end position="756"/>
    </location>
</feature>
<dbReference type="SUPFAM" id="SSF47384">
    <property type="entry name" value="Homodimeric domain of signal transducing histidine kinase"/>
    <property type="match status" value="1"/>
</dbReference>
<evidence type="ECO:0000256" key="11">
    <source>
        <dbReference type="ARBA" id="ARBA00022777"/>
    </source>
</evidence>
<sequence length="909" mass="102141">MATNLINRTERSSSLFRLGTLKAQLNWWGILLVLMPTILLTGNFLVFEIQHIQREEFEQLEQAITIQRIAIDEWFENCRDDVKALAQMKVLRTGDHQEMEAVFRSFLNQHRQFTNMAFVNRDGFNEVDTAGRTGQINLSDRDYFRAGQNGKDFITDVIIGRNSGRPLVIISAPVYGLDNQFRGVLFASVELTTLEAVMSRFRSGETGETYLVNAKGLMITQSRFGPELVKRGIIDGSTPLQVKVDSQAFQQALKGKSGTAIYLNYQGKKVLGAFQRMQQQNWVIIGEVSEAEAMTPYYHQMGTMIGLSLILLLLSVPLTVAVSNRIRKPIDKLIEGSRHMQQKNYSYRIDLPESPNVPIELKELSQTFNRMAEMIDDHVQELRRANEAKSDFLANMSHEIRTPMNAILGMTELLGETQLTPEQAEYVRICRGAGDTLLYLINDILDLSKVESGRMELQLTQFNLVELVEKTAELMAVRAHKKGLELVCHIFPGVPSQVVGDPGRLQQILINLMGNAVKFTERGEIVLQVERDPDQPGEAGAIRFAVSDTGIGIAADKKEVIFERFSQADSSTTRRYGGTGLGLTISRYLVEMMKGRIWVESELGKGSTFYFTARFGQADPIEEMSLPVEALRGIRVLIIDDNETNRIILRETVKSWGVVPVEASGGAEGIAEMKRAKAQGLPYQLVLLDCRMPEMDGFQVAERIQAEVEFCEATVLMVTSDNRNDDIQRIKQLGLAAYLVKPVKRNDLLKTVLSVLERCPKKQEPQRGHEGTLTPLGVLRILLVEDAEDNCLLIQTYLRSEPVEIDVAENGQVAVDKFKTGQYDVVLMDIQMPVMDGITATREIRQWERRKGRLQTPVIALTANAMREDMERSLEAGCNDHLTKPIKKKTLLEALYRFSGRSNSGEGQG</sequence>
<evidence type="ECO:0000313" key="25">
    <source>
        <dbReference type="EMBL" id="ABZ83173.1"/>
    </source>
</evidence>
<evidence type="ECO:0000256" key="10">
    <source>
        <dbReference type="ARBA" id="ARBA00022741"/>
    </source>
</evidence>
<dbReference type="Gene3D" id="6.10.340.10">
    <property type="match status" value="1"/>
</dbReference>
<comment type="subcellular location">
    <subcellularLocation>
        <location evidence="2">Cell membrane</location>
        <topology evidence="2">Multi-pass membrane protein</topology>
    </subcellularLocation>
</comment>
<dbReference type="CDD" id="cd12914">
    <property type="entry name" value="PDC1_DGC_like"/>
    <property type="match status" value="1"/>
</dbReference>
<evidence type="ECO:0000256" key="20">
    <source>
        <dbReference type="PROSITE-ProRule" id="PRU00169"/>
    </source>
</evidence>
<feature type="modified residue" description="4-aspartylphosphate" evidence="20">
    <location>
        <position position="829"/>
    </location>
</feature>
<dbReference type="PANTHER" id="PTHR45339:SF1">
    <property type="entry name" value="HYBRID SIGNAL TRANSDUCTION HISTIDINE KINASE J"/>
    <property type="match status" value="1"/>
</dbReference>
<organism evidence="25 26">
    <name type="scientific">Heliobacterium modesticaldum (strain ATCC 51547 / Ice1)</name>
    <dbReference type="NCBI Taxonomy" id="498761"/>
    <lineage>
        <taxon>Bacteria</taxon>
        <taxon>Bacillati</taxon>
        <taxon>Bacillota</taxon>
        <taxon>Clostridia</taxon>
        <taxon>Eubacteriales</taxon>
        <taxon>Heliobacteriaceae</taxon>
        <taxon>Heliomicrobium</taxon>
    </lineage>
</organism>
<dbReference type="PRINTS" id="PR00344">
    <property type="entry name" value="BCTRLSENSOR"/>
</dbReference>
<dbReference type="PROSITE" id="PS50110">
    <property type="entry name" value="RESPONSE_REGULATORY"/>
    <property type="match status" value="2"/>
</dbReference>
<dbReference type="AlphaFoldDB" id="B0TG16"/>
<dbReference type="InterPro" id="IPR001789">
    <property type="entry name" value="Sig_transdc_resp-reg_receiver"/>
</dbReference>
<dbReference type="PROSITE" id="PS50885">
    <property type="entry name" value="HAMP"/>
    <property type="match status" value="1"/>
</dbReference>
<keyword evidence="8" id="KW-0808">Transferase</keyword>
<protein>
    <recommendedName>
        <fullName evidence="19">Circadian input-output histidine kinase CikA</fullName>
        <ecNumber evidence="4">2.7.13.3</ecNumber>
    </recommendedName>
    <alternativeName>
        <fullName evidence="18">Sensory/regulatory protein RpfC</fullName>
    </alternativeName>
    <alternativeName>
        <fullName evidence="5">Stage 0 sporulation protein A homolog</fullName>
    </alternativeName>
</protein>
<evidence type="ECO:0000256" key="2">
    <source>
        <dbReference type="ARBA" id="ARBA00004651"/>
    </source>
</evidence>
<dbReference type="CDD" id="cd17546">
    <property type="entry name" value="REC_hyHK_CKI1_RcsC-like"/>
    <property type="match status" value="2"/>
</dbReference>
<dbReference type="PANTHER" id="PTHR45339">
    <property type="entry name" value="HYBRID SIGNAL TRANSDUCTION HISTIDINE KINASE J"/>
    <property type="match status" value="1"/>
</dbReference>
<dbReference type="InterPro" id="IPR003594">
    <property type="entry name" value="HATPase_dom"/>
</dbReference>
<dbReference type="Gene3D" id="3.30.450.20">
    <property type="entry name" value="PAS domain"/>
    <property type="match status" value="1"/>
</dbReference>
<dbReference type="SMART" id="SM00388">
    <property type="entry name" value="HisKA"/>
    <property type="match status" value="1"/>
</dbReference>
<dbReference type="Proteomes" id="UP000008550">
    <property type="component" value="Chromosome"/>
</dbReference>
<dbReference type="InterPro" id="IPR033479">
    <property type="entry name" value="dCache_1"/>
</dbReference>
<dbReference type="SUPFAM" id="SSF55874">
    <property type="entry name" value="ATPase domain of HSP90 chaperone/DNA topoisomerase II/histidine kinase"/>
    <property type="match status" value="1"/>
</dbReference>
<comment type="similarity">
    <text evidence="3">In the N-terminal section; belongs to the phytochrome family.</text>
</comment>
<dbReference type="GO" id="GO:0000155">
    <property type="term" value="F:phosphorelay sensor kinase activity"/>
    <property type="evidence" value="ECO:0007669"/>
    <property type="project" value="InterPro"/>
</dbReference>
<dbReference type="InterPro" id="IPR036097">
    <property type="entry name" value="HisK_dim/P_sf"/>
</dbReference>
<feature type="modified residue" description="4-aspartylphosphate" evidence="20">
    <location>
        <position position="689"/>
    </location>
</feature>
<dbReference type="SMART" id="SM00448">
    <property type="entry name" value="REC"/>
    <property type="match status" value="2"/>
</dbReference>
<dbReference type="Gene3D" id="3.30.565.10">
    <property type="entry name" value="Histidine kinase-like ATPase, C-terminal domain"/>
    <property type="match status" value="1"/>
</dbReference>
<reference evidence="25 26" key="1">
    <citation type="journal article" date="2008" name="J. Bacteriol.">
        <title>The genome of Heliobacterium modesticaldum, a phototrophic representative of the Firmicutes containing the simplest photosynthetic apparatus.</title>
        <authorList>
            <person name="Sattley W.M."/>
            <person name="Madigan M.T."/>
            <person name="Swingley W.D."/>
            <person name="Cheung P.C."/>
            <person name="Clocksin K.M."/>
            <person name="Conrad A.L."/>
            <person name="Dejesa L.C."/>
            <person name="Honchak B.M."/>
            <person name="Jung D.O."/>
            <person name="Karbach L.E."/>
            <person name="Kurdoglu A."/>
            <person name="Lahiri S."/>
            <person name="Mastrian S.D."/>
            <person name="Page L.E."/>
            <person name="Taylor H.L."/>
            <person name="Wang Z.T."/>
            <person name="Raymond J."/>
            <person name="Chen M."/>
            <person name="Blankenship R.E."/>
            <person name="Touchman J.W."/>
        </authorList>
    </citation>
    <scope>NUCLEOTIDE SEQUENCE [LARGE SCALE GENOMIC DNA]</scope>
    <source>
        <strain evidence="26">ATCC 51547 / Ice1</strain>
    </source>
</reference>
<feature type="domain" description="Histidine kinase" evidence="22">
    <location>
        <begin position="395"/>
        <end position="617"/>
    </location>
</feature>
<dbReference type="eggNOG" id="COG2770">
    <property type="taxonomic scope" value="Bacteria"/>
</dbReference>
<dbReference type="FunFam" id="1.10.287.130:FF:000002">
    <property type="entry name" value="Two-component osmosensing histidine kinase"/>
    <property type="match status" value="1"/>
</dbReference>
<dbReference type="CDD" id="cd00082">
    <property type="entry name" value="HisKA"/>
    <property type="match status" value="1"/>
</dbReference>
<keyword evidence="7 20" id="KW-0597">Phosphoprotein</keyword>
<keyword evidence="26" id="KW-1185">Reference proteome</keyword>
<feature type="domain" description="Response regulatory" evidence="23">
    <location>
        <begin position="780"/>
        <end position="899"/>
    </location>
</feature>
<dbReference type="InterPro" id="IPR005467">
    <property type="entry name" value="His_kinase_dom"/>
</dbReference>
<dbReference type="Pfam" id="PF00072">
    <property type="entry name" value="Response_reg"/>
    <property type="match status" value="2"/>
</dbReference>
<evidence type="ECO:0000256" key="17">
    <source>
        <dbReference type="ARBA" id="ARBA00064003"/>
    </source>
</evidence>
<dbReference type="KEGG" id="hmo:HM1_0559"/>
<evidence type="ECO:0000256" key="9">
    <source>
        <dbReference type="ARBA" id="ARBA00022692"/>
    </source>
</evidence>
<feature type="domain" description="HAMP" evidence="24">
    <location>
        <begin position="324"/>
        <end position="380"/>
    </location>
</feature>
<evidence type="ECO:0000256" key="4">
    <source>
        <dbReference type="ARBA" id="ARBA00012438"/>
    </source>
</evidence>
<dbReference type="STRING" id="498761.HM1_0559"/>
<keyword evidence="10" id="KW-0547">Nucleotide-binding</keyword>
<dbReference type="RefSeq" id="WP_012281385.1">
    <property type="nucleotide sequence ID" value="NC_010337.2"/>
</dbReference>
<dbReference type="Gene3D" id="3.40.50.2300">
    <property type="match status" value="2"/>
</dbReference>
<evidence type="ECO:0000259" key="23">
    <source>
        <dbReference type="PROSITE" id="PS50110"/>
    </source>
</evidence>
<dbReference type="InterPro" id="IPR011006">
    <property type="entry name" value="CheY-like_superfamily"/>
</dbReference>
<keyword evidence="11 25" id="KW-0418">Kinase</keyword>